<reference evidence="1 2" key="1">
    <citation type="submission" date="2005-09" db="EMBL/GenBank/DDBJ databases">
        <authorList>
            <person name="Mural R.J."/>
            <person name="Li P.W."/>
            <person name="Adams M.D."/>
            <person name="Amanatides P.G."/>
            <person name="Baden-Tillson H."/>
            <person name="Barnstead M."/>
            <person name="Chin S.H."/>
            <person name="Dew I."/>
            <person name="Evans C.A."/>
            <person name="Ferriera S."/>
            <person name="Flanigan M."/>
            <person name="Fosler C."/>
            <person name="Glodek A."/>
            <person name="Gu Z."/>
            <person name="Holt R.A."/>
            <person name="Jennings D."/>
            <person name="Kraft C.L."/>
            <person name="Lu F."/>
            <person name="Nguyen T."/>
            <person name="Nusskern D.R."/>
            <person name="Pfannkoch C.M."/>
            <person name="Sitter C."/>
            <person name="Sutton G.G."/>
            <person name="Venter J.C."/>
            <person name="Wang Z."/>
            <person name="Woodage T."/>
            <person name="Zheng X.H."/>
            <person name="Zhong F."/>
        </authorList>
    </citation>
    <scope>NUCLEOTIDE SEQUENCE [LARGE SCALE GENOMIC DNA]</scope>
    <source>
        <strain>BN</strain>
        <strain evidence="2">Sprague-Dawley</strain>
    </source>
</reference>
<gene>
    <name evidence="1" type="ORF">rCG_25205</name>
</gene>
<accession>A6I1R7</accession>
<organism evidence="1 2">
    <name type="scientific">Rattus norvegicus</name>
    <name type="common">Rat</name>
    <dbReference type="NCBI Taxonomy" id="10116"/>
    <lineage>
        <taxon>Eukaryota</taxon>
        <taxon>Metazoa</taxon>
        <taxon>Chordata</taxon>
        <taxon>Craniata</taxon>
        <taxon>Vertebrata</taxon>
        <taxon>Euteleostomi</taxon>
        <taxon>Mammalia</taxon>
        <taxon>Eutheria</taxon>
        <taxon>Euarchontoglires</taxon>
        <taxon>Glires</taxon>
        <taxon>Rodentia</taxon>
        <taxon>Myomorpha</taxon>
        <taxon>Muroidea</taxon>
        <taxon>Muridae</taxon>
        <taxon>Murinae</taxon>
        <taxon>Rattus</taxon>
    </lineage>
</organism>
<dbReference type="AlphaFoldDB" id="A6I1R7"/>
<protein>
    <submittedName>
        <fullName evidence="1">RCG25205</fullName>
    </submittedName>
</protein>
<proteinExistence type="predicted"/>
<dbReference type="EMBL" id="CH473954">
    <property type="protein sequence ID" value="EDL77660.1"/>
    <property type="molecule type" value="Genomic_DNA"/>
</dbReference>
<dbReference type="Proteomes" id="UP000234681">
    <property type="component" value="Chromosome 8"/>
</dbReference>
<sequence length="43" mass="4995">MAAPTFWASGKRVERFHLRMLPGLRLQLSPASLNEMEMTFEML</sequence>
<name>A6I1R7_RAT</name>
<evidence type="ECO:0000313" key="1">
    <source>
        <dbReference type="EMBL" id="EDL77660.1"/>
    </source>
</evidence>
<evidence type="ECO:0000313" key="2">
    <source>
        <dbReference type="Proteomes" id="UP000234681"/>
    </source>
</evidence>